<feature type="domain" description="Radical SAM core" evidence="5">
    <location>
        <begin position="24"/>
        <end position="104"/>
    </location>
</feature>
<dbReference type="SUPFAM" id="SSF102114">
    <property type="entry name" value="Radical SAM enzymes"/>
    <property type="match status" value="1"/>
</dbReference>
<dbReference type="Pfam" id="PF04055">
    <property type="entry name" value="Radical_SAM"/>
    <property type="match status" value="1"/>
</dbReference>
<evidence type="ECO:0000256" key="1">
    <source>
        <dbReference type="ARBA" id="ARBA00022691"/>
    </source>
</evidence>
<organism evidence="6 7">
    <name type="scientific">Corynebacterium xerosis</name>
    <dbReference type="NCBI Taxonomy" id="1725"/>
    <lineage>
        <taxon>Bacteria</taxon>
        <taxon>Bacillati</taxon>
        <taxon>Actinomycetota</taxon>
        <taxon>Actinomycetes</taxon>
        <taxon>Mycobacteriales</taxon>
        <taxon>Corynebacteriaceae</taxon>
        <taxon>Corynebacterium</taxon>
    </lineage>
</organism>
<keyword evidence="1" id="KW-0949">S-adenosyl-L-methionine</keyword>
<evidence type="ECO:0000313" key="6">
    <source>
        <dbReference type="EMBL" id="QGS35015.1"/>
    </source>
</evidence>
<dbReference type="RefSeq" id="WP_155869615.1">
    <property type="nucleotide sequence ID" value="NZ_CP046322.1"/>
</dbReference>
<protein>
    <submittedName>
        <fullName evidence="6">4Fe-4S cluster-binding domain-containing protein</fullName>
    </submittedName>
</protein>
<dbReference type="InterPro" id="IPR050377">
    <property type="entry name" value="Radical_SAM_PqqE_MftC-like"/>
</dbReference>
<dbReference type="EMBL" id="CP046322">
    <property type="protein sequence ID" value="QGS35015.1"/>
    <property type="molecule type" value="Genomic_DNA"/>
</dbReference>
<dbReference type="PANTHER" id="PTHR11228:SF34">
    <property type="entry name" value="TUNGSTEN-CONTAINING ALDEHYDE FERREDOXIN OXIDOREDUCTASE COFACTOR MODIFYING PROTEIN"/>
    <property type="match status" value="1"/>
</dbReference>
<dbReference type="CDD" id="cd01335">
    <property type="entry name" value="Radical_SAM"/>
    <property type="match status" value="1"/>
</dbReference>
<proteinExistence type="predicted"/>
<keyword evidence="3" id="KW-0408">Iron</keyword>
<dbReference type="SFLD" id="SFLDS00029">
    <property type="entry name" value="Radical_SAM"/>
    <property type="match status" value="1"/>
</dbReference>
<evidence type="ECO:0000256" key="2">
    <source>
        <dbReference type="ARBA" id="ARBA00022723"/>
    </source>
</evidence>
<dbReference type="GO" id="GO:0003824">
    <property type="term" value="F:catalytic activity"/>
    <property type="evidence" value="ECO:0007669"/>
    <property type="project" value="InterPro"/>
</dbReference>
<evidence type="ECO:0000313" key="7">
    <source>
        <dbReference type="Proteomes" id="UP000426857"/>
    </source>
</evidence>
<dbReference type="KEGG" id="cxe:FOB82_08665"/>
<dbReference type="InterPro" id="IPR058240">
    <property type="entry name" value="rSAM_sf"/>
</dbReference>
<dbReference type="AlphaFoldDB" id="A0A6B8U0A6"/>
<name>A0A6B8U0A6_9CORY</name>
<dbReference type="InterPro" id="IPR007197">
    <property type="entry name" value="rSAM"/>
</dbReference>
<keyword evidence="2" id="KW-0479">Metal-binding</keyword>
<dbReference type="InterPro" id="IPR013785">
    <property type="entry name" value="Aldolase_TIM"/>
</dbReference>
<dbReference type="PANTHER" id="PTHR11228">
    <property type="entry name" value="RADICAL SAM DOMAIN PROTEIN"/>
    <property type="match status" value="1"/>
</dbReference>
<dbReference type="Proteomes" id="UP000426857">
    <property type="component" value="Chromosome"/>
</dbReference>
<sequence>MHRPPSVRTVRQDINTKPFIAIWQVTRACGLVCKYCRADAQHEPHPDQSSTEEGKRLIDALSSYEKPLPLVVFVGGDPFEPAELEELTEFTSTSLTGSVEPRFCGVFFHSSGPMGNPAFAPVPIAKWPLIWP</sequence>
<accession>A0A6B8U0A6</accession>
<dbReference type="Gene3D" id="3.20.20.70">
    <property type="entry name" value="Aldolase class I"/>
    <property type="match status" value="1"/>
</dbReference>
<evidence type="ECO:0000256" key="4">
    <source>
        <dbReference type="ARBA" id="ARBA00023014"/>
    </source>
</evidence>
<keyword evidence="4" id="KW-0411">Iron-sulfur</keyword>
<reference evidence="6 7" key="1">
    <citation type="submission" date="2019-11" db="EMBL/GenBank/DDBJ databases">
        <title>FDA dAtabase for Regulatory Grade micrObial Sequences (FDA-ARGOS): Supporting development and validation of Infectious Disease Dx tests.</title>
        <authorList>
            <person name="Kerrigan L."/>
            <person name="Long C."/>
            <person name="Tallon L."/>
            <person name="Sadzewicz L."/>
            <person name="Vavikolanu K."/>
            <person name="Mehta A."/>
            <person name="Aluvathingal J."/>
            <person name="Nadendla S."/>
            <person name="Yan Y."/>
            <person name="Sichtig H."/>
        </authorList>
    </citation>
    <scope>NUCLEOTIDE SEQUENCE [LARGE SCALE GENOMIC DNA]</scope>
    <source>
        <strain evidence="6 7">FDAARGOS_674</strain>
    </source>
</reference>
<dbReference type="GO" id="GO:0051536">
    <property type="term" value="F:iron-sulfur cluster binding"/>
    <property type="evidence" value="ECO:0007669"/>
    <property type="project" value="UniProtKB-KW"/>
</dbReference>
<gene>
    <name evidence="6" type="ORF">FOB82_08665</name>
</gene>
<evidence type="ECO:0000256" key="3">
    <source>
        <dbReference type="ARBA" id="ARBA00023004"/>
    </source>
</evidence>
<dbReference type="GO" id="GO:0046872">
    <property type="term" value="F:metal ion binding"/>
    <property type="evidence" value="ECO:0007669"/>
    <property type="project" value="UniProtKB-KW"/>
</dbReference>
<evidence type="ECO:0000259" key="5">
    <source>
        <dbReference type="Pfam" id="PF04055"/>
    </source>
</evidence>